<dbReference type="PANTHER" id="PTHR34387">
    <property type="entry name" value="SLR1258 PROTEIN"/>
    <property type="match status" value="1"/>
</dbReference>
<organism evidence="2 3">
    <name type="scientific">Mycolicibacterium sediminis</name>
    <dbReference type="NCBI Taxonomy" id="1286180"/>
    <lineage>
        <taxon>Bacteria</taxon>
        <taxon>Bacillati</taxon>
        <taxon>Actinomycetota</taxon>
        <taxon>Actinomycetes</taxon>
        <taxon>Mycobacteriales</taxon>
        <taxon>Mycobacteriaceae</taxon>
        <taxon>Mycolicibacterium</taxon>
    </lineage>
</organism>
<evidence type="ECO:0000313" key="2">
    <source>
        <dbReference type="EMBL" id="BBY26209.1"/>
    </source>
</evidence>
<dbReference type="Gene3D" id="3.30.110.170">
    <property type="entry name" value="Protein of unknown function (DUF541), domain 1"/>
    <property type="match status" value="1"/>
</dbReference>
<dbReference type="AlphaFoldDB" id="A0A7I7QIP9"/>
<dbReference type="EMBL" id="AP022588">
    <property type="protein sequence ID" value="BBY26209.1"/>
    <property type="molecule type" value="Genomic_DNA"/>
</dbReference>
<proteinExistence type="predicted"/>
<dbReference type="GO" id="GO:0006974">
    <property type="term" value="P:DNA damage response"/>
    <property type="evidence" value="ECO:0007669"/>
    <property type="project" value="TreeGrafter"/>
</dbReference>
<dbReference type="PANTHER" id="PTHR34387:SF1">
    <property type="entry name" value="PERIPLASMIC IMMUNOGENIC PROTEIN"/>
    <property type="match status" value="1"/>
</dbReference>
<feature type="chain" id="PRO_5038884748" description="SIMPL domain-containing protein" evidence="1">
    <location>
        <begin position="28"/>
        <end position="248"/>
    </location>
</feature>
<protein>
    <recommendedName>
        <fullName evidence="4">SIMPL domain-containing protein</fullName>
    </recommendedName>
</protein>
<accession>A0A7I7QIP9</accession>
<gene>
    <name evidence="2" type="ORF">MSEDJ_03050</name>
</gene>
<keyword evidence="3" id="KW-1185">Reference proteome</keyword>
<dbReference type="KEGG" id="msei:MSEDJ_03050"/>
<evidence type="ECO:0008006" key="4">
    <source>
        <dbReference type="Google" id="ProtNLM"/>
    </source>
</evidence>
<name>A0A7I7QIP9_9MYCO</name>
<feature type="signal peptide" evidence="1">
    <location>
        <begin position="1"/>
        <end position="27"/>
    </location>
</feature>
<dbReference type="Pfam" id="PF04402">
    <property type="entry name" value="SIMPL"/>
    <property type="match status" value="1"/>
</dbReference>
<reference evidence="2 3" key="1">
    <citation type="journal article" date="2019" name="Emerg. Microbes Infect.">
        <title>Comprehensive subspecies identification of 175 nontuberculous mycobacteria species based on 7547 genomic profiles.</title>
        <authorList>
            <person name="Matsumoto Y."/>
            <person name="Kinjo T."/>
            <person name="Motooka D."/>
            <person name="Nabeya D."/>
            <person name="Jung N."/>
            <person name="Uechi K."/>
            <person name="Horii T."/>
            <person name="Iida T."/>
            <person name="Fujita J."/>
            <person name="Nakamura S."/>
        </authorList>
    </citation>
    <scope>NUCLEOTIDE SEQUENCE [LARGE SCALE GENOMIC DNA]</scope>
    <source>
        <strain evidence="2 3">JCM 17899</strain>
    </source>
</reference>
<dbReference type="RefSeq" id="WP_163795308.1">
    <property type="nucleotide sequence ID" value="NZ_AP022588.1"/>
</dbReference>
<dbReference type="InterPro" id="IPR052022">
    <property type="entry name" value="26kDa_periplasmic_antigen"/>
</dbReference>
<sequence length="248" mass="25374">MSVSAWSKKPIKVLVVAVAGLVVAGLAACDSTPAGPVAGPDGPAPRQVTVVGAGKVQGTPDTVTVNAAIESIASDATAAMNQTNERMTAVIDAVVAQGIDRKDVSTTQVTLNPQYADNSVITGYQASNSIAVKIRKVEAASPTIAAVQTAGGNATRINSVNFSIEDDSQLVKDARTRAFEDAKDRAQQYADLSGLGLGNVISITEAGADTPPPMPMPRYGAMEAASAPPLEPGQQTVGFSVTVVWELA</sequence>
<dbReference type="Proteomes" id="UP000467193">
    <property type="component" value="Chromosome"/>
</dbReference>
<dbReference type="InterPro" id="IPR007497">
    <property type="entry name" value="SIMPL/DUF541"/>
</dbReference>
<keyword evidence="1" id="KW-0732">Signal</keyword>
<evidence type="ECO:0000256" key="1">
    <source>
        <dbReference type="SAM" id="SignalP"/>
    </source>
</evidence>
<dbReference type="Gene3D" id="3.30.70.2970">
    <property type="entry name" value="Protein of unknown function (DUF541), domain 2"/>
    <property type="match status" value="1"/>
</dbReference>
<evidence type="ECO:0000313" key="3">
    <source>
        <dbReference type="Proteomes" id="UP000467193"/>
    </source>
</evidence>